<accession>A0A6G4XEF9</accession>
<evidence type="ECO:0000259" key="3">
    <source>
        <dbReference type="SMART" id="SM01043"/>
    </source>
</evidence>
<dbReference type="InterPro" id="IPR011990">
    <property type="entry name" value="TPR-like_helical_dom_sf"/>
</dbReference>
<keyword evidence="5" id="KW-1185">Reference proteome</keyword>
<dbReference type="InterPro" id="IPR051677">
    <property type="entry name" value="AfsR-DnrI-RedD_regulator"/>
</dbReference>
<dbReference type="InterPro" id="IPR005158">
    <property type="entry name" value="BTAD"/>
</dbReference>
<keyword evidence="1" id="KW-0902">Two-component regulatory system</keyword>
<dbReference type="Pfam" id="PF03704">
    <property type="entry name" value="BTAD"/>
    <property type="match status" value="1"/>
</dbReference>
<evidence type="ECO:0000313" key="4">
    <source>
        <dbReference type="EMBL" id="NGO75946.1"/>
    </source>
</evidence>
<reference evidence="4 5" key="1">
    <citation type="submission" date="2020-02" db="EMBL/GenBank/DDBJ databases">
        <title>Whole-genome analyses of novel actinobacteria.</title>
        <authorList>
            <person name="Sahin N."/>
            <person name="Tokatli A."/>
        </authorList>
    </citation>
    <scope>NUCLEOTIDE SEQUENCE [LARGE SCALE GENOMIC DNA]</scope>
    <source>
        <strain evidence="4 5">YC504</strain>
    </source>
</reference>
<feature type="region of interest" description="Disordered" evidence="2">
    <location>
        <begin position="264"/>
        <end position="285"/>
    </location>
</feature>
<comment type="caution">
    <text evidence="4">The sequence shown here is derived from an EMBL/GenBank/DDBJ whole genome shotgun (WGS) entry which is preliminary data.</text>
</comment>
<evidence type="ECO:0000256" key="2">
    <source>
        <dbReference type="SAM" id="MobiDB-lite"/>
    </source>
</evidence>
<dbReference type="InterPro" id="IPR036388">
    <property type="entry name" value="WH-like_DNA-bd_sf"/>
</dbReference>
<dbReference type="AlphaFoldDB" id="A0A6G4XEF9"/>
<sequence length="285" mass="31813">MLEFAGPVFSFRAKGASMFPEIIRVLLHRECHGAQPVLHLFGGPFVSLDGCRIEIPEGSKRLLAFVALHPGRVQRSYAAGTLWPCGDDSRAAGNLRSALWRLNKVGLELLAVDKYALTLHERVLVDLHLVVAWAARVAGEQASIDDLHALPSTPDALDLLPGWYEDWALLERERFRQRLLHALETQSRSLTRRGDHAEAIDAALLVVSADPLRESAQLALVQAHLGENNWTEARRCHDAYAETLRRELDTQPCREFSALLSTHLQMRRSPHSASPRPRALRGRSA</sequence>
<organism evidence="4 5">
    <name type="scientific">Streptomyces mesophilus</name>
    <dbReference type="NCBI Taxonomy" id="1775132"/>
    <lineage>
        <taxon>Bacteria</taxon>
        <taxon>Bacillati</taxon>
        <taxon>Actinomycetota</taxon>
        <taxon>Actinomycetes</taxon>
        <taxon>Kitasatosporales</taxon>
        <taxon>Streptomycetaceae</taxon>
        <taxon>Streptomyces</taxon>
    </lineage>
</organism>
<dbReference type="SMART" id="SM01043">
    <property type="entry name" value="BTAD"/>
    <property type="match status" value="1"/>
</dbReference>
<dbReference type="SUPFAM" id="SSF48452">
    <property type="entry name" value="TPR-like"/>
    <property type="match status" value="1"/>
</dbReference>
<name>A0A6G4XEF9_9ACTN</name>
<dbReference type="RefSeq" id="WP_165331457.1">
    <property type="nucleotide sequence ID" value="NZ_JAAKZW010000024.1"/>
</dbReference>
<dbReference type="PANTHER" id="PTHR35807">
    <property type="entry name" value="TRANSCRIPTIONAL REGULATOR REDD-RELATED"/>
    <property type="match status" value="1"/>
</dbReference>
<gene>
    <name evidence="4" type="ORF">G6045_09710</name>
</gene>
<evidence type="ECO:0000313" key="5">
    <source>
        <dbReference type="Proteomes" id="UP000481109"/>
    </source>
</evidence>
<protein>
    <submittedName>
        <fullName evidence="4">SARP family transcriptional regulator</fullName>
    </submittedName>
</protein>
<dbReference type="GO" id="GO:0000160">
    <property type="term" value="P:phosphorelay signal transduction system"/>
    <property type="evidence" value="ECO:0007669"/>
    <property type="project" value="UniProtKB-KW"/>
</dbReference>
<evidence type="ECO:0000256" key="1">
    <source>
        <dbReference type="ARBA" id="ARBA00023012"/>
    </source>
</evidence>
<feature type="domain" description="Bacterial transcriptional activator" evidence="3">
    <location>
        <begin position="125"/>
        <end position="264"/>
    </location>
</feature>
<proteinExistence type="predicted"/>
<dbReference type="Gene3D" id="1.25.40.10">
    <property type="entry name" value="Tetratricopeptide repeat domain"/>
    <property type="match status" value="1"/>
</dbReference>
<dbReference type="Proteomes" id="UP000481109">
    <property type="component" value="Unassembled WGS sequence"/>
</dbReference>
<dbReference type="EMBL" id="JAAKZW010000024">
    <property type="protein sequence ID" value="NGO75946.1"/>
    <property type="molecule type" value="Genomic_DNA"/>
</dbReference>
<dbReference type="Gene3D" id="1.10.10.10">
    <property type="entry name" value="Winged helix-like DNA-binding domain superfamily/Winged helix DNA-binding domain"/>
    <property type="match status" value="1"/>
</dbReference>